<dbReference type="SMART" id="SM00382">
    <property type="entry name" value="AAA"/>
    <property type="match status" value="1"/>
</dbReference>
<proteinExistence type="inferred from homology"/>
<keyword evidence="7" id="KW-1185">Reference proteome</keyword>
<evidence type="ECO:0000259" key="5">
    <source>
        <dbReference type="PROSITE" id="PS50893"/>
    </source>
</evidence>
<dbReference type="InterPro" id="IPR025302">
    <property type="entry name" value="DrrA1/2-like_C"/>
</dbReference>
<gene>
    <name evidence="6" type="ordered locus">BATR1942_17295</name>
</gene>
<dbReference type="InterPro" id="IPR017871">
    <property type="entry name" value="ABC_transporter-like_CS"/>
</dbReference>
<dbReference type="SUPFAM" id="SSF52540">
    <property type="entry name" value="P-loop containing nucleoside triphosphate hydrolases"/>
    <property type="match status" value="1"/>
</dbReference>
<dbReference type="PANTHER" id="PTHR43335:SF11">
    <property type="entry name" value="ABC TRANSPORTER RELATED"/>
    <property type="match status" value="1"/>
</dbReference>
<evidence type="ECO:0000256" key="2">
    <source>
        <dbReference type="ARBA" id="ARBA00022448"/>
    </source>
</evidence>
<protein>
    <submittedName>
        <fullName evidence="6">ABC transporter ATP-binding protein</fullName>
    </submittedName>
</protein>
<dbReference type="EMBL" id="CP002207">
    <property type="protein sequence ID" value="ADP34376.1"/>
    <property type="molecule type" value="Genomic_DNA"/>
</dbReference>
<dbReference type="Proteomes" id="UP000006867">
    <property type="component" value="Chromosome"/>
</dbReference>
<reference evidence="6 7" key="1">
    <citation type="journal article" date="2011" name="Front. Microbiol.">
        <title>Genomic signatures of strain selection and enhancement in Bacillus atrophaeus var. globigii, a historical biowarfare simulant.</title>
        <authorList>
            <person name="Gibbons H.S."/>
            <person name="Broomall S.M."/>
            <person name="McNew L.A."/>
            <person name="Daligault H."/>
            <person name="Chapman C."/>
            <person name="Bruce D."/>
            <person name="Karavis M."/>
            <person name="Krepps M."/>
            <person name="McGregor P.A."/>
            <person name="Hong C."/>
            <person name="Park K.H."/>
            <person name="Akmal A."/>
            <person name="Feldman A."/>
            <person name="Lin J.S."/>
            <person name="Chang W.E."/>
            <person name="Higgs B.W."/>
            <person name="Demirev P."/>
            <person name="Lindquist J."/>
            <person name="Liem A."/>
            <person name="Fochler E."/>
            <person name="Read T.D."/>
            <person name="Tapia R."/>
            <person name="Johnson S."/>
            <person name="Bishop-Lilly K.A."/>
            <person name="Detter C."/>
            <person name="Han C."/>
            <person name="Sozhamannan S."/>
            <person name="Rosenzweig C.N."/>
            <person name="Skowronski E.W."/>
        </authorList>
    </citation>
    <scope>NUCLEOTIDE SEQUENCE [LARGE SCALE GENOMIC DNA]</scope>
    <source>
        <strain evidence="6 7">1942</strain>
    </source>
</reference>
<dbReference type="InterPro" id="IPR003593">
    <property type="entry name" value="AAA+_ATPase"/>
</dbReference>
<dbReference type="Gene3D" id="3.40.50.300">
    <property type="entry name" value="P-loop containing nucleotide triphosphate hydrolases"/>
    <property type="match status" value="1"/>
</dbReference>
<comment type="similarity">
    <text evidence="1">Belongs to the ABC transporter superfamily.</text>
</comment>
<accession>A0ABN3ZE18</accession>
<dbReference type="CDD" id="cd03230">
    <property type="entry name" value="ABC_DR_subfamily_A"/>
    <property type="match status" value="1"/>
</dbReference>
<keyword evidence="2" id="KW-0813">Transport</keyword>
<dbReference type="PROSITE" id="PS00211">
    <property type="entry name" value="ABC_TRANSPORTER_1"/>
    <property type="match status" value="1"/>
</dbReference>
<dbReference type="PANTHER" id="PTHR43335">
    <property type="entry name" value="ABC TRANSPORTER, ATP-BINDING PROTEIN"/>
    <property type="match status" value="1"/>
</dbReference>
<sequence length="296" mass="33093">MLTINRLTKTYQQHQAVRNISFGVKENECVALLGPNGAGKTTTLQMLAGLLTPTSGDIEMLGKHRIDRRQIGYLPQYPSFYSWMTAKEFLSFAGKLSGLSKEECLKEIAPMLEFVGLEEAADKKIGGFSGGMKQRLGLAQALLHKPKLLILDEPVSALDPTGRMEVLEMMKELKKHMAVLFSTHVLHDAEQVCDQVVILKEGSISWQGALQQLKDQYQTNVFVLAVKEELKGWLEDLPFVSDVVYKNGSQAVFELQDTAFSGTLLRNCLDRGMTVTHFEQKSESLEDVYIKVVHSQ</sequence>
<keyword evidence="4 6" id="KW-0067">ATP-binding</keyword>
<keyword evidence="3" id="KW-0547">Nucleotide-binding</keyword>
<evidence type="ECO:0000256" key="1">
    <source>
        <dbReference type="ARBA" id="ARBA00005417"/>
    </source>
</evidence>
<dbReference type="InterPro" id="IPR027417">
    <property type="entry name" value="P-loop_NTPase"/>
</dbReference>
<dbReference type="Pfam" id="PF00005">
    <property type="entry name" value="ABC_tran"/>
    <property type="match status" value="1"/>
</dbReference>
<organism evidence="6 7">
    <name type="scientific">Bacillus atrophaeus (strain 1942)</name>
    <dbReference type="NCBI Taxonomy" id="720555"/>
    <lineage>
        <taxon>Bacteria</taxon>
        <taxon>Bacillati</taxon>
        <taxon>Bacillota</taxon>
        <taxon>Bacilli</taxon>
        <taxon>Bacillales</taxon>
        <taxon>Bacillaceae</taxon>
        <taxon>Bacillus</taxon>
    </lineage>
</organism>
<name>A0ABN3ZE18_BACA1</name>
<dbReference type="GO" id="GO:0005524">
    <property type="term" value="F:ATP binding"/>
    <property type="evidence" value="ECO:0007669"/>
    <property type="project" value="UniProtKB-KW"/>
</dbReference>
<evidence type="ECO:0000313" key="7">
    <source>
        <dbReference type="Proteomes" id="UP000006867"/>
    </source>
</evidence>
<dbReference type="PROSITE" id="PS50893">
    <property type="entry name" value="ABC_TRANSPORTER_2"/>
    <property type="match status" value="1"/>
</dbReference>
<feature type="domain" description="ABC transporter" evidence="5">
    <location>
        <begin position="2"/>
        <end position="226"/>
    </location>
</feature>
<evidence type="ECO:0000256" key="4">
    <source>
        <dbReference type="ARBA" id="ARBA00022840"/>
    </source>
</evidence>
<dbReference type="InterPro" id="IPR003439">
    <property type="entry name" value="ABC_transporter-like_ATP-bd"/>
</dbReference>
<evidence type="ECO:0000256" key="3">
    <source>
        <dbReference type="ARBA" id="ARBA00022741"/>
    </source>
</evidence>
<dbReference type="Pfam" id="PF13732">
    <property type="entry name" value="DrrA1-3_C"/>
    <property type="match status" value="1"/>
</dbReference>
<evidence type="ECO:0000313" key="6">
    <source>
        <dbReference type="EMBL" id="ADP34376.1"/>
    </source>
</evidence>
<dbReference type="RefSeq" id="WP_010790346.1">
    <property type="nucleotide sequence ID" value="NC_014639.1"/>
</dbReference>